<dbReference type="EMBL" id="JAWRVG010000003">
    <property type="protein sequence ID" value="KAK4083864.1"/>
    <property type="molecule type" value="Genomic_DNA"/>
</dbReference>
<feature type="domain" description="C2H2-type" evidence="2">
    <location>
        <begin position="392"/>
        <end position="412"/>
    </location>
</feature>
<name>A0AAE1IKJ3_9HYPO</name>
<dbReference type="AlphaFoldDB" id="A0AAE1IKJ3"/>
<dbReference type="PANTHER" id="PTHR42037">
    <property type="match status" value="1"/>
</dbReference>
<dbReference type="RefSeq" id="XP_062759865.1">
    <property type="nucleotide sequence ID" value="XM_062895606.1"/>
</dbReference>
<dbReference type="InterPro" id="IPR013087">
    <property type="entry name" value="Znf_C2H2_type"/>
</dbReference>
<feature type="region of interest" description="Disordered" evidence="1">
    <location>
        <begin position="1"/>
        <end position="20"/>
    </location>
</feature>
<protein>
    <recommendedName>
        <fullName evidence="2">C2H2-type domain-containing protein</fullName>
    </recommendedName>
</protein>
<evidence type="ECO:0000256" key="1">
    <source>
        <dbReference type="SAM" id="MobiDB-lite"/>
    </source>
</evidence>
<dbReference type="Proteomes" id="UP001273209">
    <property type="component" value="Unassembled WGS sequence"/>
</dbReference>
<accession>A0AAE1IKJ3</accession>
<feature type="compositionally biased region" description="Polar residues" evidence="1">
    <location>
        <begin position="1"/>
        <end position="17"/>
    </location>
</feature>
<keyword evidence="4" id="KW-1185">Reference proteome</keyword>
<organism evidence="3 4">
    <name type="scientific">Trichoderma aggressivum f. europaeum</name>
    <dbReference type="NCBI Taxonomy" id="173218"/>
    <lineage>
        <taxon>Eukaryota</taxon>
        <taxon>Fungi</taxon>
        <taxon>Dikarya</taxon>
        <taxon>Ascomycota</taxon>
        <taxon>Pezizomycotina</taxon>
        <taxon>Sordariomycetes</taxon>
        <taxon>Hypocreomycetidae</taxon>
        <taxon>Hypocreales</taxon>
        <taxon>Hypocreaceae</taxon>
        <taxon>Trichoderma</taxon>
    </lineage>
</organism>
<dbReference type="Pfam" id="PF14441">
    <property type="entry name" value="OTT_1508_deam"/>
    <property type="match status" value="1"/>
</dbReference>
<evidence type="ECO:0000259" key="2">
    <source>
        <dbReference type="PROSITE" id="PS00028"/>
    </source>
</evidence>
<comment type="caution">
    <text evidence="3">The sequence shown here is derived from an EMBL/GenBank/DDBJ whole genome shotgun (WGS) entry which is preliminary data.</text>
</comment>
<reference evidence="3" key="1">
    <citation type="submission" date="2023-11" db="EMBL/GenBank/DDBJ databases">
        <title>The genome sequences of three competitors of mushroom-forming fungi.</title>
        <authorList>
            <person name="Beijen E."/>
            <person name="Ohm R.A."/>
        </authorList>
    </citation>
    <scope>NUCLEOTIDE SEQUENCE</scope>
    <source>
        <strain evidence="3">CBS 100526</strain>
    </source>
</reference>
<gene>
    <name evidence="3" type="ORF">Triagg1_1526</name>
</gene>
<dbReference type="PANTHER" id="PTHR42037:SF1">
    <property type="match status" value="1"/>
</dbReference>
<dbReference type="GeneID" id="87915511"/>
<dbReference type="InterPro" id="IPR027796">
    <property type="entry name" value="OTT_1508_deam-like"/>
</dbReference>
<evidence type="ECO:0000313" key="3">
    <source>
        <dbReference type="EMBL" id="KAK4083864.1"/>
    </source>
</evidence>
<evidence type="ECO:0000313" key="4">
    <source>
        <dbReference type="Proteomes" id="UP001273209"/>
    </source>
</evidence>
<dbReference type="PROSITE" id="PS00028">
    <property type="entry name" value="ZINC_FINGER_C2H2_1"/>
    <property type="match status" value="1"/>
</dbReference>
<sequence>MSLSRSNTVDPSSPLDQTNEEPIELGSRIVHKFFEPVILLLALTEAVSHIATPRSHEENIDVKNPKELFYAFLNKLSHACDRAKGGDNVTSFVVLKDEDNPDMAHYVFAVNQQDKGQLQITKAYVTTLLRKVAQAPEGQENQHDAMQSLLCYILRFNRPRVSVYLRELQEHAKSCLKSCEVGKRDDDELVAEELAKILASPYVGSEVGHTEADYFHKCETTIKLLTKIEMSRQGKIIEDRALEDRVEGYKSMECWADLFHTIRRILAYLHSVRFFLLAKEKWPGLFENFTVSFISSSRPAPKPFRNKSLYAEGIVGRMTRKEKEMAIFKDFVRNLQLYNLDDRIKKEYSRSTFRPIVHAEVLLLNWISIKGEIVPSRFFNDWMYIGSSKPTCKLCDYYFEEHRSNVKHRASHGNLYPSWRVPDVFPSQIPEGTEKRQVMVDRILQRVRKDAFDVVRRKAIPGIKDDDSNTRSARVTLWDVGSLHGSEDDFDDLASMMGQVDIG</sequence>
<proteinExistence type="predicted"/>